<dbReference type="PaxDb" id="246200-SPO0546"/>
<reference evidence="1 2" key="1">
    <citation type="journal article" date="2004" name="Nature">
        <title>Genome sequence of Silicibacter pomeroyi reveals adaptations to the marine environment.</title>
        <authorList>
            <person name="Moran M.A."/>
            <person name="Buchan A."/>
            <person name="Gonzalez J.M."/>
            <person name="Heidelberg J.F."/>
            <person name="Whitman W.B."/>
            <person name="Kiene R.P."/>
            <person name="Henriksen J.R."/>
            <person name="King G.M."/>
            <person name="Belas R."/>
            <person name="Fuqua C."/>
            <person name="Brinkac L."/>
            <person name="Lewis M."/>
            <person name="Johri S."/>
            <person name="Weaver B."/>
            <person name="Pai G."/>
            <person name="Eisen J.A."/>
            <person name="Rahe E."/>
            <person name="Sheldon W.M."/>
            <person name="Ye W."/>
            <person name="Miller T.R."/>
            <person name="Carlton J."/>
            <person name="Rasko D.A."/>
            <person name="Paulsen I.T."/>
            <person name="Ren Q."/>
            <person name="Daugherty S.C."/>
            <person name="Deboy R.T."/>
            <person name="Dodson R.J."/>
            <person name="Durkin A.S."/>
            <person name="Madupu R."/>
            <person name="Nelson W.C."/>
            <person name="Sullivan S.A."/>
            <person name="Rosovitz M.J."/>
            <person name="Haft D.H."/>
            <person name="Selengut J."/>
            <person name="Ward N."/>
        </authorList>
    </citation>
    <scope>NUCLEOTIDE SEQUENCE [LARGE SCALE GENOMIC DNA]</scope>
    <source>
        <strain evidence="2">ATCC 700808 / DSM 15171 / DSS-3</strain>
    </source>
</reference>
<keyword evidence="2" id="KW-1185">Reference proteome</keyword>
<protein>
    <submittedName>
        <fullName evidence="1">Uncharacterized protein</fullName>
    </submittedName>
</protein>
<sequence>MFSHLRFFAHAGAVSRACRRGCNKELLRMKYTLSLHSRSSPFRIVLEINGDPDSDSFHWTEIEPDHEKPFFMAASRSLGYFDNSAKHGEIKRAIFKGSGVATDKRPPVLELQICRLPEFKIRDFEHCWQGNILRWADSPNYQKQSLQRFTWRAEAV</sequence>
<dbReference type="EMBL" id="CP000031">
    <property type="protein sequence ID" value="AAV93862.1"/>
    <property type="molecule type" value="Genomic_DNA"/>
</dbReference>
<dbReference type="KEGG" id="sil:SPO0546"/>
<dbReference type="Proteomes" id="UP000001023">
    <property type="component" value="Chromosome"/>
</dbReference>
<evidence type="ECO:0000313" key="2">
    <source>
        <dbReference type="Proteomes" id="UP000001023"/>
    </source>
</evidence>
<accession>Q5LVZ8</accession>
<name>Q5LVZ8_RUEPO</name>
<reference evidence="1 2" key="2">
    <citation type="journal article" date="2014" name="Stand. Genomic Sci.">
        <title>An updated genome annotation for the model marine bacterium Ruegeria pomeroyi DSS-3.</title>
        <authorList>
            <person name="Rivers A.R."/>
            <person name="Smith C.B."/>
            <person name="Moran M.A."/>
        </authorList>
    </citation>
    <scope>GENOME REANNOTATION</scope>
    <source>
        <strain evidence="2">ATCC 700808 / DSM 15171 / DSS-3</strain>
    </source>
</reference>
<evidence type="ECO:0000313" key="1">
    <source>
        <dbReference type="EMBL" id="AAV93862.1"/>
    </source>
</evidence>
<gene>
    <name evidence="1" type="ordered locus">SPO0546</name>
</gene>
<dbReference type="HOGENOM" id="CLU_1685300_0_0_5"/>
<proteinExistence type="predicted"/>
<organism evidence="1 2">
    <name type="scientific">Ruegeria pomeroyi (strain ATCC 700808 / DSM 15171 / DSS-3)</name>
    <name type="common">Silicibacter pomeroyi</name>
    <dbReference type="NCBI Taxonomy" id="246200"/>
    <lineage>
        <taxon>Bacteria</taxon>
        <taxon>Pseudomonadati</taxon>
        <taxon>Pseudomonadota</taxon>
        <taxon>Alphaproteobacteria</taxon>
        <taxon>Rhodobacterales</taxon>
        <taxon>Roseobacteraceae</taxon>
        <taxon>Ruegeria</taxon>
    </lineage>
</organism>
<dbReference type="AlphaFoldDB" id="Q5LVZ8"/>